<evidence type="ECO:0000313" key="2">
    <source>
        <dbReference type="Proteomes" id="UP000038750"/>
    </source>
</evidence>
<dbReference type="AlphaFoldDB" id="A0A0T9M125"/>
<dbReference type="RefSeq" id="WP_050073170.1">
    <property type="nucleotide sequence ID" value="NZ_CPZJ01000004.1"/>
</dbReference>
<dbReference type="EMBL" id="CPZJ01000004">
    <property type="protein sequence ID" value="CNF48442.1"/>
    <property type="molecule type" value="Genomic_DNA"/>
</dbReference>
<organism evidence="1 2">
    <name type="scientific">Yersinia intermedia</name>
    <dbReference type="NCBI Taxonomy" id="631"/>
    <lineage>
        <taxon>Bacteria</taxon>
        <taxon>Pseudomonadati</taxon>
        <taxon>Pseudomonadota</taxon>
        <taxon>Gammaproteobacteria</taxon>
        <taxon>Enterobacterales</taxon>
        <taxon>Yersiniaceae</taxon>
        <taxon>Yersinia</taxon>
    </lineage>
</organism>
<accession>A0A0T9M125</accession>
<evidence type="ECO:0000313" key="1">
    <source>
        <dbReference type="EMBL" id="CNF48442.1"/>
    </source>
</evidence>
<reference evidence="1 2" key="1">
    <citation type="submission" date="2015-03" db="EMBL/GenBank/DDBJ databases">
        <authorList>
            <person name="Murphy D."/>
        </authorList>
    </citation>
    <scope>NUCLEOTIDE SEQUENCE [LARGE SCALE GENOMIC DNA]</scope>
    <source>
        <strain evidence="1 2">BR165/97</strain>
    </source>
</reference>
<proteinExistence type="predicted"/>
<name>A0A0T9M125_YERIN</name>
<gene>
    <name evidence="1" type="ORF">ERS008530_01317</name>
</gene>
<dbReference type="Proteomes" id="UP000038750">
    <property type="component" value="Unassembled WGS sequence"/>
</dbReference>
<dbReference type="OrthoDB" id="8970090at2"/>
<protein>
    <submittedName>
        <fullName evidence="1">Uncharacterized protein</fullName>
    </submittedName>
</protein>
<sequence>MNIPKCKITIQDASVTRLSQMGIDPDDVHNAITSALYERRRTSKLHPVIDGGFRFWSQFVAALRGELIAKDLGWSSSRQNRMEMIHNSKLGINLVVTAGDKDTGQSEGWPKTKNAKGEATMSIVSSNSDTLELFPVEHPMFSNDGLGLEPPQAVDTTQTYIVLYYYDSGNKEVRCEISFPVGMKVVNGFARVNTWGERIILNSVPFDGGEIIQDEDFIEEIDIDVVRI</sequence>